<dbReference type="GO" id="GO:0045022">
    <property type="term" value="P:early endosome to late endosome transport"/>
    <property type="evidence" value="ECO:0007669"/>
    <property type="project" value="TreeGrafter"/>
</dbReference>
<name>A0A0R3SMH0_HYMDI</name>
<dbReference type="EMBL" id="UYSG01004280">
    <property type="protein sequence ID" value="VDL58451.1"/>
    <property type="molecule type" value="Genomic_DNA"/>
</dbReference>
<dbReference type="GO" id="GO:0032456">
    <property type="term" value="P:endocytic recycling"/>
    <property type="evidence" value="ECO:0007669"/>
    <property type="project" value="TreeGrafter"/>
</dbReference>
<keyword evidence="1" id="KW-0812">Transmembrane</keyword>
<dbReference type="AlphaFoldDB" id="A0A0R3SMH0"/>
<gene>
    <name evidence="2" type="ORF">HDID_LOCUS6133</name>
</gene>
<proteinExistence type="predicted"/>
<keyword evidence="1" id="KW-1133">Transmembrane helix</keyword>
<dbReference type="GO" id="GO:0005768">
    <property type="term" value="C:endosome"/>
    <property type="evidence" value="ECO:0007669"/>
    <property type="project" value="TreeGrafter"/>
</dbReference>
<dbReference type="Gene3D" id="1.20.120.560">
    <property type="entry name" value="alix/aip1 in complex with the ypdl late domain"/>
    <property type="match status" value="1"/>
</dbReference>
<evidence type="ECO:0000313" key="4">
    <source>
        <dbReference type="WBParaSite" id="HDID_0000613501-mRNA-1"/>
    </source>
</evidence>
<keyword evidence="1" id="KW-0472">Membrane</keyword>
<dbReference type="OrthoDB" id="10266451at2759"/>
<dbReference type="GO" id="GO:0043328">
    <property type="term" value="P:protein transport to vacuole involved in ubiquitin-dependent protein catabolic process via the multivesicular body sorting pathway"/>
    <property type="evidence" value="ECO:0007669"/>
    <property type="project" value="TreeGrafter"/>
</dbReference>
<evidence type="ECO:0000256" key="1">
    <source>
        <dbReference type="SAM" id="Phobius"/>
    </source>
</evidence>
<evidence type="ECO:0000313" key="3">
    <source>
        <dbReference type="Proteomes" id="UP000274504"/>
    </source>
</evidence>
<protein>
    <submittedName>
        <fullName evidence="4">VPS37 C-terminal domain-containing protein</fullName>
    </submittedName>
</protein>
<dbReference type="PANTHER" id="PTHR23030:SF30">
    <property type="entry name" value="TYROSINE-PROTEIN PHOSPHATASE NON-RECEPTOR TYPE 23"/>
    <property type="match status" value="1"/>
</dbReference>
<feature type="transmembrane region" description="Helical" evidence="1">
    <location>
        <begin position="241"/>
        <end position="264"/>
    </location>
</feature>
<dbReference type="WBParaSite" id="HDID_0000613501-mRNA-1">
    <property type="protein sequence ID" value="HDID_0000613501-mRNA-1"/>
    <property type="gene ID" value="HDID_0000613501"/>
</dbReference>
<accession>A0A0R3SMH0</accession>
<dbReference type="PANTHER" id="PTHR23030">
    <property type="entry name" value="PCD6 INTERACTING PROTEIN-RELATED"/>
    <property type="match status" value="1"/>
</dbReference>
<organism evidence="4">
    <name type="scientific">Hymenolepis diminuta</name>
    <name type="common">Rat tapeworm</name>
    <dbReference type="NCBI Taxonomy" id="6216"/>
    <lineage>
        <taxon>Eukaryota</taxon>
        <taxon>Metazoa</taxon>
        <taxon>Spiralia</taxon>
        <taxon>Lophotrochozoa</taxon>
        <taxon>Platyhelminthes</taxon>
        <taxon>Cestoda</taxon>
        <taxon>Eucestoda</taxon>
        <taxon>Cyclophyllidea</taxon>
        <taxon>Hymenolepididae</taxon>
        <taxon>Hymenolepis</taxon>
    </lineage>
</organism>
<evidence type="ECO:0000313" key="2">
    <source>
        <dbReference type="EMBL" id="VDL58451.1"/>
    </source>
</evidence>
<dbReference type="STRING" id="6216.A0A0R3SMH0"/>
<reference evidence="2 3" key="2">
    <citation type="submission" date="2018-11" db="EMBL/GenBank/DDBJ databases">
        <authorList>
            <consortium name="Pathogen Informatics"/>
        </authorList>
    </citation>
    <scope>NUCLEOTIDE SEQUENCE [LARGE SCALE GENOMIC DNA]</scope>
</reference>
<dbReference type="Proteomes" id="UP000274504">
    <property type="component" value="Unassembled WGS sequence"/>
</dbReference>
<sequence>MSSKFISNPGGIDSLVLIENCACLAKPTPFDYTDREVIGEDIFKDLLPLKTLKASSVYSEKKADFLRKVLADVEEKDTNLSSFLSSLNLDPKELLKPDSGLPQALLDQCAKFNAMECSPESQLTAQMSALVDISVDVEADLEELSDAIQRTQERLNAISPTAPASKVGPIKEQLNKVFDRYGKFTAAKAQAKESNTRLHEALTEHLKTLHILTRTPEEIEATLPNANHLITGELTVYCRNIYYFVGVVSLNYLIFFLVCVHFHYNSVHSKQLLFGY</sequence>
<reference evidence="4" key="1">
    <citation type="submission" date="2017-02" db="UniProtKB">
        <authorList>
            <consortium name="WormBaseParasite"/>
        </authorList>
    </citation>
    <scope>IDENTIFICATION</scope>
</reference>